<accession>A0A1P8Q058</accession>
<keyword evidence="3" id="KW-1185">Reference proteome</keyword>
<evidence type="ECO:0000259" key="1">
    <source>
        <dbReference type="Pfam" id="PF02627"/>
    </source>
</evidence>
<dbReference type="InterPro" id="IPR004675">
    <property type="entry name" value="AhpD_core"/>
</dbReference>
<feature type="domain" description="Carboxymuconolactone decarboxylase-like" evidence="1">
    <location>
        <begin position="29"/>
        <end position="99"/>
    </location>
</feature>
<dbReference type="InterPro" id="IPR029032">
    <property type="entry name" value="AhpD-like"/>
</dbReference>
<dbReference type="AlphaFoldDB" id="A0A1P8Q058"/>
<evidence type="ECO:0000313" key="3">
    <source>
        <dbReference type="Proteomes" id="UP000187499"/>
    </source>
</evidence>
<keyword evidence="2" id="KW-0575">Peroxidase</keyword>
<dbReference type="InterPro" id="IPR003779">
    <property type="entry name" value="CMD-like"/>
</dbReference>
<dbReference type="OrthoDB" id="9806086at2"/>
<dbReference type="EMBL" id="CP019323">
    <property type="protein sequence ID" value="APX71264.1"/>
    <property type="molecule type" value="Genomic_DNA"/>
</dbReference>
<dbReference type="KEGG" id="lalw:BTM29_01275"/>
<evidence type="ECO:0000313" key="2">
    <source>
        <dbReference type="EMBL" id="APX71264.1"/>
    </source>
</evidence>
<sequence length="117" mass="12581">MAYYKEKLDKISQNYGLLTEMSGEPGKDFLSLHASALKDGALPHKSKELMCLCVAISIRCEGCILDHLRNAIKAGATREEIVETVNTAIVMSGGPAYVYGGTALDAMEELLGSEGKK</sequence>
<dbReference type="Proteomes" id="UP000187499">
    <property type="component" value="Chromosome"/>
</dbReference>
<protein>
    <submittedName>
        <fullName evidence="2">Alkylhydroperoxidase</fullName>
    </submittedName>
</protein>
<dbReference type="RefSeq" id="WP_076613768.1">
    <property type="nucleotide sequence ID" value="NZ_CP019323.1"/>
</dbReference>
<gene>
    <name evidence="2" type="ORF">BTM29_01275</name>
</gene>
<proteinExistence type="predicted"/>
<keyword evidence="2" id="KW-0560">Oxidoreductase</keyword>
<dbReference type="Gene3D" id="1.20.1290.10">
    <property type="entry name" value="AhpD-like"/>
    <property type="match status" value="1"/>
</dbReference>
<dbReference type="STRING" id="1847728.BTM29_01275"/>
<dbReference type="PANTHER" id="PTHR33930:SF2">
    <property type="entry name" value="BLR3452 PROTEIN"/>
    <property type="match status" value="1"/>
</dbReference>
<organism evidence="2 3">
    <name type="scientific">Companilactobacillus allii</name>
    <dbReference type="NCBI Taxonomy" id="1847728"/>
    <lineage>
        <taxon>Bacteria</taxon>
        <taxon>Bacillati</taxon>
        <taxon>Bacillota</taxon>
        <taxon>Bacilli</taxon>
        <taxon>Lactobacillales</taxon>
        <taxon>Lactobacillaceae</taxon>
        <taxon>Companilactobacillus</taxon>
    </lineage>
</organism>
<reference evidence="3" key="1">
    <citation type="submission" date="2016-12" db="EMBL/GenBank/DDBJ databases">
        <authorList>
            <person name="Jung M.Y."/>
            <person name="Lee S.H."/>
        </authorList>
    </citation>
    <scope>NUCLEOTIDE SEQUENCE [LARGE SCALE GENOMIC DNA]</scope>
    <source>
        <strain evidence="3">WiKim39</strain>
    </source>
</reference>
<dbReference type="Pfam" id="PF02627">
    <property type="entry name" value="CMD"/>
    <property type="match status" value="1"/>
</dbReference>
<dbReference type="SUPFAM" id="SSF69118">
    <property type="entry name" value="AhpD-like"/>
    <property type="match status" value="1"/>
</dbReference>
<name>A0A1P8Q058_9LACO</name>
<dbReference type="NCBIfam" id="TIGR00778">
    <property type="entry name" value="ahpD_dom"/>
    <property type="match status" value="1"/>
</dbReference>
<dbReference type="PANTHER" id="PTHR33930">
    <property type="entry name" value="ALKYL HYDROPEROXIDE REDUCTASE AHPD"/>
    <property type="match status" value="1"/>
</dbReference>
<dbReference type="GO" id="GO:0051920">
    <property type="term" value="F:peroxiredoxin activity"/>
    <property type="evidence" value="ECO:0007669"/>
    <property type="project" value="InterPro"/>
</dbReference>